<gene>
    <name evidence="1" type="ORF">DAA48_21875</name>
</gene>
<accession>A0A2T4MWX4</accession>
<evidence type="ECO:0000313" key="2">
    <source>
        <dbReference type="Proteomes" id="UP000241986"/>
    </source>
</evidence>
<dbReference type="EMBL" id="PZKL01000045">
    <property type="protein sequence ID" value="PTH79090.1"/>
    <property type="molecule type" value="Genomic_DNA"/>
</dbReference>
<protein>
    <submittedName>
        <fullName evidence="1">Uncharacterized protein</fullName>
    </submittedName>
</protein>
<comment type="caution">
    <text evidence="1">The sequence shown here is derived from an EMBL/GenBank/DDBJ whole genome shotgun (WGS) entry which is preliminary data.</text>
</comment>
<organism evidence="1 2">
    <name type="scientific">Aeromonas veronii</name>
    <dbReference type="NCBI Taxonomy" id="654"/>
    <lineage>
        <taxon>Bacteria</taxon>
        <taxon>Pseudomonadati</taxon>
        <taxon>Pseudomonadota</taxon>
        <taxon>Gammaproteobacteria</taxon>
        <taxon>Aeromonadales</taxon>
        <taxon>Aeromonadaceae</taxon>
        <taxon>Aeromonas</taxon>
    </lineage>
</organism>
<evidence type="ECO:0000313" key="1">
    <source>
        <dbReference type="EMBL" id="PTH79090.1"/>
    </source>
</evidence>
<dbReference type="RefSeq" id="WP_107684715.1">
    <property type="nucleotide sequence ID" value="NZ_PZKL01000045.1"/>
</dbReference>
<dbReference type="Proteomes" id="UP000241986">
    <property type="component" value="Unassembled WGS sequence"/>
</dbReference>
<sequence length="108" mass="12021">MSKADFYDVVAAKHCVCACDNPHINHFKQKIVIAVELDNPDQPRESSRWIVYLSTCKRCQEKVTMANGFGGINLVGIDAIRAAAEEAAKRDRAKLDWSQVEITKISGN</sequence>
<name>A0A2T4MWX4_AERVE</name>
<reference evidence="1 2" key="1">
    <citation type="submission" date="2018-03" db="EMBL/GenBank/DDBJ databases">
        <title>Aeromonas veronii whole genome sequencing and analysis.</title>
        <authorList>
            <person name="Xie H."/>
            <person name="Liu T."/>
            <person name="Wang K."/>
        </authorList>
    </citation>
    <scope>NUCLEOTIDE SEQUENCE [LARGE SCALE GENOMIC DNA]</scope>
    <source>
        <strain evidence="1 2">XH.VA.1</strain>
    </source>
</reference>
<proteinExistence type="predicted"/>
<dbReference type="AlphaFoldDB" id="A0A2T4MWX4"/>